<feature type="transmembrane region" description="Helical" evidence="1">
    <location>
        <begin position="37"/>
        <end position="60"/>
    </location>
</feature>
<dbReference type="PATRIC" id="fig|394096.3.peg.863"/>
<keyword evidence="1" id="KW-0812">Transmembrane</keyword>
<keyword evidence="1" id="KW-0472">Membrane</keyword>
<dbReference type="Pfam" id="PF19447">
    <property type="entry name" value="DUF5985"/>
    <property type="match status" value="1"/>
</dbReference>
<sequence length="95" mass="10965">MNTFLTVKTMMSGGLVMACVACAVFFLRFWKSSRDRLFAFFALAFGVMALNWLSLALLQVDDERRHYLYVVRLVSFLLILYAIWDKNRAGRGSRS</sequence>
<keyword evidence="3" id="KW-1185">Reference proteome</keyword>
<reference evidence="2 3" key="1">
    <citation type="submission" date="2014-04" db="EMBL/GenBank/DDBJ databases">
        <title>Genome assembly of Hyalangium minutum DSM 14724.</title>
        <authorList>
            <person name="Sharma G."/>
            <person name="Subramanian S."/>
        </authorList>
    </citation>
    <scope>NUCLEOTIDE SEQUENCE [LARGE SCALE GENOMIC DNA]</scope>
    <source>
        <strain evidence="2 3">DSM 14724</strain>
    </source>
</reference>
<dbReference type="OrthoDB" id="9806559at2"/>
<dbReference type="STRING" id="394096.DB31_3214"/>
<accession>A0A085WTS1</accession>
<proteinExistence type="predicted"/>
<organism evidence="2 3">
    <name type="scientific">Hyalangium minutum</name>
    <dbReference type="NCBI Taxonomy" id="394096"/>
    <lineage>
        <taxon>Bacteria</taxon>
        <taxon>Pseudomonadati</taxon>
        <taxon>Myxococcota</taxon>
        <taxon>Myxococcia</taxon>
        <taxon>Myxococcales</taxon>
        <taxon>Cystobacterineae</taxon>
        <taxon>Archangiaceae</taxon>
        <taxon>Hyalangium</taxon>
    </lineage>
</organism>
<evidence type="ECO:0000313" key="2">
    <source>
        <dbReference type="EMBL" id="KFE71084.1"/>
    </source>
</evidence>
<comment type="caution">
    <text evidence="2">The sequence shown here is derived from an EMBL/GenBank/DDBJ whole genome shotgun (WGS) entry which is preliminary data.</text>
</comment>
<feature type="transmembrane region" description="Helical" evidence="1">
    <location>
        <begin position="66"/>
        <end position="84"/>
    </location>
</feature>
<evidence type="ECO:0000256" key="1">
    <source>
        <dbReference type="SAM" id="Phobius"/>
    </source>
</evidence>
<dbReference type="Proteomes" id="UP000028725">
    <property type="component" value="Unassembled WGS sequence"/>
</dbReference>
<protein>
    <submittedName>
        <fullName evidence="2">Uncharacterized protein</fullName>
    </submittedName>
</protein>
<feature type="transmembrane region" description="Helical" evidence="1">
    <location>
        <begin position="12"/>
        <end position="30"/>
    </location>
</feature>
<gene>
    <name evidence="2" type="ORF">DB31_3214</name>
</gene>
<dbReference type="RefSeq" id="WP_044182600.1">
    <property type="nucleotide sequence ID" value="NZ_JMCB01000002.1"/>
</dbReference>
<dbReference type="AlphaFoldDB" id="A0A085WTS1"/>
<dbReference type="InterPro" id="IPR046027">
    <property type="entry name" value="DUF5985"/>
</dbReference>
<evidence type="ECO:0000313" key="3">
    <source>
        <dbReference type="Proteomes" id="UP000028725"/>
    </source>
</evidence>
<keyword evidence="1" id="KW-1133">Transmembrane helix</keyword>
<name>A0A085WTS1_9BACT</name>
<dbReference type="EMBL" id="JMCB01000002">
    <property type="protein sequence ID" value="KFE71084.1"/>
    <property type="molecule type" value="Genomic_DNA"/>
</dbReference>